<reference evidence="2 3" key="1">
    <citation type="journal article" date="2019" name="PLoS Biol.">
        <title>Sex chromosomes control vertical transmission of feminizing Wolbachia symbionts in an isopod.</title>
        <authorList>
            <person name="Becking T."/>
            <person name="Chebbi M.A."/>
            <person name="Giraud I."/>
            <person name="Moumen B."/>
            <person name="Laverre T."/>
            <person name="Caubet Y."/>
            <person name="Peccoud J."/>
            <person name="Gilbert C."/>
            <person name="Cordaux R."/>
        </authorList>
    </citation>
    <scope>NUCLEOTIDE SEQUENCE [LARGE SCALE GENOMIC DNA]</scope>
    <source>
        <strain evidence="2">ANa2</strain>
        <tissue evidence="2">Whole body excluding digestive tract and cuticle</tissue>
    </source>
</reference>
<evidence type="ECO:0000313" key="3">
    <source>
        <dbReference type="Proteomes" id="UP000326759"/>
    </source>
</evidence>
<feature type="compositionally biased region" description="Polar residues" evidence="1">
    <location>
        <begin position="23"/>
        <end position="32"/>
    </location>
</feature>
<gene>
    <name evidence="2" type="ORF">Anas_00124</name>
</gene>
<organism evidence="2 3">
    <name type="scientific">Armadillidium nasatum</name>
    <dbReference type="NCBI Taxonomy" id="96803"/>
    <lineage>
        <taxon>Eukaryota</taxon>
        <taxon>Metazoa</taxon>
        <taxon>Ecdysozoa</taxon>
        <taxon>Arthropoda</taxon>
        <taxon>Crustacea</taxon>
        <taxon>Multicrustacea</taxon>
        <taxon>Malacostraca</taxon>
        <taxon>Eumalacostraca</taxon>
        <taxon>Peracarida</taxon>
        <taxon>Isopoda</taxon>
        <taxon>Oniscidea</taxon>
        <taxon>Crinocheta</taxon>
        <taxon>Armadillidiidae</taxon>
        <taxon>Armadillidium</taxon>
    </lineage>
</organism>
<accession>A0A5N5TLG3</accession>
<name>A0A5N5TLG3_9CRUS</name>
<protein>
    <submittedName>
        <fullName evidence="2">Uncharacterized protein</fullName>
    </submittedName>
</protein>
<feature type="region of interest" description="Disordered" evidence="1">
    <location>
        <begin position="1"/>
        <end position="53"/>
    </location>
</feature>
<evidence type="ECO:0000313" key="2">
    <source>
        <dbReference type="EMBL" id="KAB7507014.1"/>
    </source>
</evidence>
<comment type="caution">
    <text evidence="2">The sequence shown here is derived from an EMBL/GenBank/DDBJ whole genome shotgun (WGS) entry which is preliminary data.</text>
</comment>
<dbReference type="EMBL" id="SEYY01000535">
    <property type="protein sequence ID" value="KAB7507014.1"/>
    <property type="molecule type" value="Genomic_DNA"/>
</dbReference>
<dbReference type="AlphaFoldDB" id="A0A5N5TLG3"/>
<keyword evidence="3" id="KW-1185">Reference proteome</keyword>
<dbReference type="Proteomes" id="UP000326759">
    <property type="component" value="Unassembled WGS sequence"/>
</dbReference>
<proteinExistence type="predicted"/>
<evidence type="ECO:0000256" key="1">
    <source>
        <dbReference type="SAM" id="MobiDB-lite"/>
    </source>
</evidence>
<sequence>MKEASRPKIIGVKHKKAPPPQGTIETISSDSTNNKKDDNGQQQFQPKPFLHTDSRIIHMRDFCSERKRIS</sequence>